<dbReference type="GO" id="GO:0008080">
    <property type="term" value="F:N-acetyltransferase activity"/>
    <property type="evidence" value="ECO:0007669"/>
    <property type="project" value="InterPro"/>
</dbReference>
<dbReference type="PANTHER" id="PTHR13256">
    <property type="entry name" value="N-ACETYLTRANSFERASE 9"/>
    <property type="match status" value="1"/>
</dbReference>
<evidence type="ECO:0000256" key="2">
    <source>
        <dbReference type="ARBA" id="ARBA00022679"/>
    </source>
</evidence>
<gene>
    <name evidence="5" type="ORF">EDB92DRAFT_1936659</name>
</gene>
<name>A0AAD4L8D4_9AGAM</name>
<comment type="similarity">
    <text evidence="1">Belongs to the acetyltransferase family. GNAT subfamily.</text>
</comment>
<keyword evidence="2" id="KW-0808">Transferase</keyword>
<dbReference type="Proteomes" id="UP001201163">
    <property type="component" value="Unassembled WGS sequence"/>
</dbReference>
<dbReference type="InterPro" id="IPR039135">
    <property type="entry name" value="NAT9-like"/>
</dbReference>
<evidence type="ECO:0000313" key="6">
    <source>
        <dbReference type="Proteomes" id="UP001201163"/>
    </source>
</evidence>
<evidence type="ECO:0000256" key="3">
    <source>
        <dbReference type="ARBA" id="ARBA00023315"/>
    </source>
</evidence>
<feature type="domain" description="N-acetyltransferase" evidence="4">
    <location>
        <begin position="14"/>
        <end position="174"/>
    </location>
</feature>
<dbReference type="InterPro" id="IPR016181">
    <property type="entry name" value="Acyl_CoA_acyltransferase"/>
</dbReference>
<sequence>MRVNAHTAIVGETIILVPYRAEHVETYHAWMQSTELRDLTASEELTLEEEYAMQRRWQEDEDKLTFIVLARPLERGIPKGDDDNDPQPQLTNDDIKALPMIGDVNLFFKHQRDDPEFEVECEVMIAEPAYRGQRRAHAALALLLSYARDTLGIRTESFVARIGASNARSIALIVRTVAVFDEVEMRVVSPGGLRWPGGREREYP</sequence>
<dbReference type="AlphaFoldDB" id="A0AAD4L8D4"/>
<dbReference type="PANTHER" id="PTHR13256:SF16">
    <property type="entry name" value="ALPHA_BETA-TUBULIN-N-ACETYLTRANSFERASE 9"/>
    <property type="match status" value="1"/>
</dbReference>
<dbReference type="SUPFAM" id="SSF55729">
    <property type="entry name" value="Acyl-CoA N-acyltransferases (Nat)"/>
    <property type="match status" value="1"/>
</dbReference>
<keyword evidence="3" id="KW-0012">Acyltransferase</keyword>
<evidence type="ECO:0000256" key="1">
    <source>
        <dbReference type="ARBA" id="ARBA00009342"/>
    </source>
</evidence>
<accession>A0AAD4L8D4</accession>
<dbReference type="Pfam" id="PF13302">
    <property type="entry name" value="Acetyltransf_3"/>
    <property type="match status" value="1"/>
</dbReference>
<keyword evidence="6" id="KW-1185">Reference proteome</keyword>
<dbReference type="InterPro" id="IPR000182">
    <property type="entry name" value="GNAT_dom"/>
</dbReference>
<evidence type="ECO:0000313" key="5">
    <source>
        <dbReference type="EMBL" id="KAH8983620.1"/>
    </source>
</evidence>
<organism evidence="5 6">
    <name type="scientific">Lactarius akahatsu</name>
    <dbReference type="NCBI Taxonomy" id="416441"/>
    <lineage>
        <taxon>Eukaryota</taxon>
        <taxon>Fungi</taxon>
        <taxon>Dikarya</taxon>
        <taxon>Basidiomycota</taxon>
        <taxon>Agaricomycotina</taxon>
        <taxon>Agaricomycetes</taxon>
        <taxon>Russulales</taxon>
        <taxon>Russulaceae</taxon>
        <taxon>Lactarius</taxon>
    </lineage>
</organism>
<dbReference type="EMBL" id="JAKELL010000086">
    <property type="protein sequence ID" value="KAH8983620.1"/>
    <property type="molecule type" value="Genomic_DNA"/>
</dbReference>
<protein>
    <submittedName>
        <fullName evidence="5">Acyl-CoA N-acyltransferase</fullName>
    </submittedName>
</protein>
<reference evidence="5" key="1">
    <citation type="submission" date="2022-01" db="EMBL/GenBank/DDBJ databases">
        <title>Comparative genomics reveals a dynamic genome evolution in the ectomycorrhizal milk-cap (Lactarius) mushrooms.</title>
        <authorList>
            <consortium name="DOE Joint Genome Institute"/>
            <person name="Lebreton A."/>
            <person name="Tang N."/>
            <person name="Kuo A."/>
            <person name="LaButti K."/>
            <person name="Drula E."/>
            <person name="Barry K."/>
            <person name="Clum A."/>
            <person name="Lipzen A."/>
            <person name="Mousain D."/>
            <person name="Ng V."/>
            <person name="Wang R."/>
            <person name="Wang X."/>
            <person name="Dai Y."/>
            <person name="Henrissat B."/>
            <person name="Grigoriev I.V."/>
            <person name="Guerin-Laguette A."/>
            <person name="Yu F."/>
            <person name="Martin F.M."/>
        </authorList>
    </citation>
    <scope>NUCLEOTIDE SEQUENCE</scope>
    <source>
        <strain evidence="5">QP</strain>
    </source>
</reference>
<proteinExistence type="inferred from homology"/>
<evidence type="ECO:0000259" key="4">
    <source>
        <dbReference type="Pfam" id="PF13302"/>
    </source>
</evidence>
<dbReference type="Gene3D" id="3.40.630.30">
    <property type="match status" value="1"/>
</dbReference>
<comment type="caution">
    <text evidence="5">The sequence shown here is derived from an EMBL/GenBank/DDBJ whole genome shotgun (WGS) entry which is preliminary data.</text>
</comment>